<accession>A0A8J4YHJ2</accession>
<dbReference type="GO" id="GO:0004037">
    <property type="term" value="F:allantoicase activity"/>
    <property type="evidence" value="ECO:0007669"/>
    <property type="project" value="InterPro"/>
</dbReference>
<dbReference type="GO" id="GO:0000256">
    <property type="term" value="P:allantoin catabolic process"/>
    <property type="evidence" value="ECO:0007669"/>
    <property type="project" value="InterPro"/>
</dbReference>
<comment type="caution">
    <text evidence="4">The sequence shown here is derived from an EMBL/GenBank/DDBJ whole genome shotgun (WGS) entry which is preliminary data.</text>
</comment>
<name>A0A8J4YHJ2_CHIOP</name>
<dbReference type="Proteomes" id="UP000770661">
    <property type="component" value="Unassembled WGS sequence"/>
</dbReference>
<evidence type="ECO:0000256" key="2">
    <source>
        <dbReference type="ARBA" id="ARBA00031078"/>
    </source>
</evidence>
<feature type="domain" description="Allantoicase" evidence="3">
    <location>
        <begin position="29"/>
        <end position="174"/>
    </location>
</feature>
<dbReference type="InterPro" id="IPR008979">
    <property type="entry name" value="Galactose-bd-like_sf"/>
</dbReference>
<dbReference type="OrthoDB" id="10266039at2759"/>
<dbReference type="InterPro" id="IPR005164">
    <property type="entry name" value="Allantoicase"/>
</dbReference>
<evidence type="ECO:0000313" key="4">
    <source>
        <dbReference type="EMBL" id="KAG0727467.1"/>
    </source>
</evidence>
<evidence type="ECO:0000256" key="1">
    <source>
        <dbReference type="ARBA" id="ARBA00009242"/>
    </source>
</evidence>
<organism evidence="4 5">
    <name type="scientific">Chionoecetes opilio</name>
    <name type="common">Atlantic snow crab</name>
    <name type="synonym">Cancer opilio</name>
    <dbReference type="NCBI Taxonomy" id="41210"/>
    <lineage>
        <taxon>Eukaryota</taxon>
        <taxon>Metazoa</taxon>
        <taxon>Ecdysozoa</taxon>
        <taxon>Arthropoda</taxon>
        <taxon>Crustacea</taxon>
        <taxon>Multicrustacea</taxon>
        <taxon>Malacostraca</taxon>
        <taxon>Eumalacostraca</taxon>
        <taxon>Eucarida</taxon>
        <taxon>Decapoda</taxon>
        <taxon>Pleocyemata</taxon>
        <taxon>Brachyura</taxon>
        <taxon>Eubrachyura</taxon>
        <taxon>Majoidea</taxon>
        <taxon>Majidae</taxon>
        <taxon>Chionoecetes</taxon>
    </lineage>
</organism>
<feature type="domain" description="Allantoicase" evidence="3">
    <location>
        <begin position="195"/>
        <end position="353"/>
    </location>
</feature>
<dbReference type="InterPro" id="IPR015908">
    <property type="entry name" value="Allantoicase_dom"/>
</dbReference>
<dbReference type="PANTHER" id="PTHR12045:SF3">
    <property type="entry name" value="INACTIVE ALLANTOICASE-RELATED"/>
    <property type="match status" value="1"/>
</dbReference>
<dbReference type="PIRSF" id="PIRSF016516">
    <property type="entry name" value="Allantoicase"/>
    <property type="match status" value="1"/>
</dbReference>
<reference evidence="4" key="1">
    <citation type="submission" date="2020-07" db="EMBL/GenBank/DDBJ databases">
        <title>The High-quality genome of the commercially important snow crab, Chionoecetes opilio.</title>
        <authorList>
            <person name="Jeong J.-H."/>
            <person name="Ryu S."/>
        </authorList>
    </citation>
    <scope>NUCLEOTIDE SEQUENCE</scope>
    <source>
        <strain evidence="4">MADBK_172401_WGS</strain>
        <tissue evidence="4">Digestive gland</tissue>
    </source>
</reference>
<gene>
    <name evidence="4" type="primary">allc</name>
    <name evidence="4" type="ORF">GWK47_000380</name>
</gene>
<dbReference type="AlphaFoldDB" id="A0A8J4YHJ2"/>
<keyword evidence="5" id="KW-1185">Reference proteome</keyword>
<comment type="similarity">
    <text evidence="1">Belongs to the allantoicase family.</text>
</comment>
<protein>
    <recommendedName>
        <fullName evidence="2">Allantoate amidinohydrolase</fullName>
    </recommendedName>
</protein>
<evidence type="ECO:0000259" key="3">
    <source>
        <dbReference type="Pfam" id="PF03561"/>
    </source>
</evidence>
<dbReference type="FunFam" id="2.60.120.260:FF:000077">
    <property type="entry name" value="Probable allantoicase"/>
    <property type="match status" value="1"/>
</dbReference>
<dbReference type="SUPFAM" id="SSF49785">
    <property type="entry name" value="Galactose-binding domain-like"/>
    <property type="match status" value="2"/>
</dbReference>
<sequence length="361" mass="39603">MAQRPSQTAKGEARPKFAELNNLASEKLGARIVFATDDWFAVADNLLQDSEAEWREGEFTECGKWMDGWETRRKRKSGHDWCIIKLGVAGVVEGVDVDTSFFTGNYAPRVSLQGATLTEQGVADDNSRHRSPSGYIDTCHTFLPATCATARYTHLRLNIYPDGGIARLRVFGRALSDVNKVSPNEAMDLVSLRQGGVCLGYSDAHYGHPRNLISPWRPLNMADGWETARRLDRPPILTEGANGVLQLLGHEWALFKLGLPGKVDSVEVDTHFFKGNFPDSCRLDGCCVKEGEEVPDAAVDGAPWLPILQSQKLRPDTHHAFGSEVEDAGLVTHVRLVMAPDGGISRLRIMGTVSPHALTAS</sequence>
<evidence type="ECO:0000313" key="5">
    <source>
        <dbReference type="Proteomes" id="UP000770661"/>
    </source>
</evidence>
<dbReference type="Pfam" id="PF03561">
    <property type="entry name" value="Allantoicase"/>
    <property type="match status" value="2"/>
</dbReference>
<dbReference type="PANTHER" id="PTHR12045">
    <property type="entry name" value="ALLANTOICASE"/>
    <property type="match status" value="1"/>
</dbReference>
<proteinExistence type="inferred from homology"/>
<dbReference type="Gene3D" id="2.60.120.260">
    <property type="entry name" value="Galactose-binding domain-like"/>
    <property type="match status" value="2"/>
</dbReference>
<dbReference type="NCBIfam" id="TIGR02961">
    <property type="entry name" value="allantoicase"/>
    <property type="match status" value="1"/>
</dbReference>
<dbReference type="EMBL" id="JACEEZ010003337">
    <property type="protein sequence ID" value="KAG0727467.1"/>
    <property type="molecule type" value="Genomic_DNA"/>
</dbReference>
<dbReference type="HAMAP" id="MF_00813">
    <property type="entry name" value="Allantoicase"/>
    <property type="match status" value="1"/>
</dbReference>